<feature type="transmembrane region" description="Helical" evidence="1">
    <location>
        <begin position="47"/>
        <end position="67"/>
    </location>
</feature>
<dbReference type="EMBL" id="SRKY01000001">
    <property type="protein sequence ID" value="THH39144.1"/>
    <property type="molecule type" value="Genomic_DNA"/>
</dbReference>
<keyword evidence="1" id="KW-0472">Membrane</keyword>
<feature type="transmembrane region" description="Helical" evidence="1">
    <location>
        <begin position="131"/>
        <end position="150"/>
    </location>
</feature>
<name>A0A4S4NHI2_9RHOB</name>
<dbReference type="RefSeq" id="WP_136462062.1">
    <property type="nucleotide sequence ID" value="NZ_SRKY01000001.1"/>
</dbReference>
<evidence type="ECO:0000256" key="1">
    <source>
        <dbReference type="SAM" id="Phobius"/>
    </source>
</evidence>
<dbReference type="Proteomes" id="UP000306602">
    <property type="component" value="Unassembled WGS sequence"/>
</dbReference>
<proteinExistence type="predicted"/>
<keyword evidence="1" id="KW-1133">Transmembrane helix</keyword>
<comment type="caution">
    <text evidence="2">The sequence shown here is derived from an EMBL/GenBank/DDBJ whole genome shotgun (WGS) entry which is preliminary data.</text>
</comment>
<keyword evidence="3" id="KW-1185">Reference proteome</keyword>
<evidence type="ECO:0000313" key="3">
    <source>
        <dbReference type="Proteomes" id="UP000306602"/>
    </source>
</evidence>
<dbReference type="AlphaFoldDB" id="A0A4S4NHI2"/>
<evidence type="ECO:0000313" key="2">
    <source>
        <dbReference type="EMBL" id="THH39144.1"/>
    </source>
</evidence>
<organism evidence="2 3">
    <name type="scientific">Aliishimia ponticola</name>
    <dbReference type="NCBI Taxonomy" id="2499833"/>
    <lineage>
        <taxon>Bacteria</taxon>
        <taxon>Pseudomonadati</taxon>
        <taxon>Pseudomonadota</taxon>
        <taxon>Alphaproteobacteria</taxon>
        <taxon>Rhodobacterales</taxon>
        <taxon>Paracoccaceae</taxon>
        <taxon>Aliishimia</taxon>
    </lineage>
</organism>
<dbReference type="OrthoDB" id="7868084at2"/>
<gene>
    <name evidence="2" type="ORF">E4Z66_06245</name>
</gene>
<reference evidence="2 3" key="1">
    <citation type="submission" date="2019-04" db="EMBL/GenBank/DDBJ databases">
        <title>Shimia ponticola sp. nov., isolated from seawater.</title>
        <authorList>
            <person name="Kim Y.-O."/>
            <person name="Yoon J.-H."/>
        </authorList>
    </citation>
    <scope>NUCLEOTIDE SEQUENCE [LARGE SCALE GENOMIC DNA]</scope>
    <source>
        <strain evidence="2 3">MYP11</strain>
    </source>
</reference>
<feature type="transmembrane region" description="Helical" evidence="1">
    <location>
        <begin position="15"/>
        <end position="35"/>
    </location>
</feature>
<feature type="transmembrane region" description="Helical" evidence="1">
    <location>
        <begin position="105"/>
        <end position="124"/>
    </location>
</feature>
<protein>
    <submittedName>
        <fullName evidence="2">Uncharacterized protein</fullName>
    </submittedName>
</protein>
<sequence>MDILKTANDWARAEMFSSAIFILFGALFLAASFGFWQMGRTDVARAFVLPALMAGVLLVILGGGLFYGAQKALAGHGAAYAADPPGFIASELTRVEATMAQYSTAVFKVMPLIIILSAALVMLLQGPIWRASLITTIAMITVVMLVDTNANARLAAYRDVLLSAKSAP</sequence>
<keyword evidence="1" id="KW-0812">Transmembrane</keyword>
<accession>A0A4S4NHI2</accession>